<accession>A0A8R1TQ86</accession>
<dbReference type="EMBL" id="CMVM020000072">
    <property type="status" value="NOT_ANNOTATED_CDS"/>
    <property type="molecule type" value="Genomic_DNA"/>
</dbReference>
<name>A0A8R1TQ86_ONCVO</name>
<dbReference type="AlphaFoldDB" id="A0A8R1TQ86"/>
<dbReference type="Proteomes" id="UP000024404">
    <property type="component" value="Unassembled WGS sequence"/>
</dbReference>
<protein>
    <submittedName>
        <fullName evidence="1">Uncharacterized protein</fullName>
    </submittedName>
</protein>
<evidence type="ECO:0000313" key="1">
    <source>
        <dbReference type="EnsemblMetazoa" id="OVOC2174.1"/>
    </source>
</evidence>
<organism evidence="1 2">
    <name type="scientific">Onchocerca volvulus</name>
    <dbReference type="NCBI Taxonomy" id="6282"/>
    <lineage>
        <taxon>Eukaryota</taxon>
        <taxon>Metazoa</taxon>
        <taxon>Ecdysozoa</taxon>
        <taxon>Nematoda</taxon>
        <taxon>Chromadorea</taxon>
        <taxon>Rhabditida</taxon>
        <taxon>Spirurina</taxon>
        <taxon>Spiruromorpha</taxon>
        <taxon>Filarioidea</taxon>
        <taxon>Onchocercidae</taxon>
        <taxon>Onchocerca</taxon>
    </lineage>
</organism>
<evidence type="ECO:0000313" key="2">
    <source>
        <dbReference type="Proteomes" id="UP000024404"/>
    </source>
</evidence>
<proteinExistence type="predicted"/>
<keyword evidence="2" id="KW-1185">Reference proteome</keyword>
<reference evidence="2" key="1">
    <citation type="submission" date="2013-10" db="EMBL/GenBank/DDBJ databases">
        <title>Genome sequencing of Onchocerca volvulus.</title>
        <authorList>
            <person name="Cotton J."/>
            <person name="Tsai J."/>
            <person name="Stanley E."/>
            <person name="Tracey A."/>
            <person name="Holroyd N."/>
            <person name="Lustigman S."/>
            <person name="Berriman M."/>
        </authorList>
    </citation>
    <scope>NUCLEOTIDE SEQUENCE</scope>
</reference>
<dbReference type="EnsemblMetazoa" id="OVOC2174.1">
    <property type="protein sequence ID" value="OVOC2174.1"/>
    <property type="gene ID" value="WBGene00238983"/>
</dbReference>
<reference evidence="1" key="2">
    <citation type="submission" date="2022-06" db="UniProtKB">
        <authorList>
            <consortium name="EnsemblMetazoa"/>
        </authorList>
    </citation>
    <scope>IDENTIFICATION</scope>
</reference>
<sequence>MTFLAKSKSFQSDSDDNDKQINTFNNTSSKCFHHFTIEIVHKCCLVHSLSITYSSSNSDSP</sequence>